<feature type="compositionally biased region" description="Low complexity" evidence="1">
    <location>
        <begin position="82"/>
        <end position="96"/>
    </location>
</feature>
<organism evidence="2 3">
    <name type="scientific">Bodo saltans</name>
    <name type="common">Flagellated protozoan</name>
    <dbReference type="NCBI Taxonomy" id="75058"/>
    <lineage>
        <taxon>Eukaryota</taxon>
        <taxon>Discoba</taxon>
        <taxon>Euglenozoa</taxon>
        <taxon>Kinetoplastea</taxon>
        <taxon>Metakinetoplastina</taxon>
        <taxon>Eubodonida</taxon>
        <taxon>Bodonidae</taxon>
        <taxon>Bodo</taxon>
    </lineage>
</organism>
<keyword evidence="3" id="KW-1185">Reference proteome</keyword>
<protein>
    <submittedName>
        <fullName evidence="2">Uncharacterized protein</fullName>
    </submittedName>
</protein>
<evidence type="ECO:0000313" key="3">
    <source>
        <dbReference type="Proteomes" id="UP000051952"/>
    </source>
</evidence>
<accession>A0A0S4JLQ3</accession>
<dbReference type="VEuPathDB" id="TriTrypDB:BSAL_37340"/>
<evidence type="ECO:0000256" key="1">
    <source>
        <dbReference type="SAM" id="MobiDB-lite"/>
    </source>
</evidence>
<gene>
    <name evidence="2" type="ORF">BSAL_37340</name>
</gene>
<feature type="region of interest" description="Disordered" evidence="1">
    <location>
        <begin position="174"/>
        <end position="207"/>
    </location>
</feature>
<dbReference type="AlphaFoldDB" id="A0A0S4JLQ3"/>
<proteinExistence type="predicted"/>
<name>A0A0S4JLQ3_BODSA</name>
<feature type="region of interest" description="Disordered" evidence="1">
    <location>
        <begin position="63"/>
        <end position="104"/>
    </location>
</feature>
<sequence length="267" mass="29398">MQYHKARDYGFPGRVEEAIERRSYPHRSRNAVGETPEPHYTIQDQFSINNYAFKGYGIDPKVPPKESCPFGRDPEATLPAHTTAQEAQQQTSSGAAPSPVRFEPTCQETNRISSAQYRTRIEPMSTPRVRTHIHQHQSTATQPPQESPAMVLRGQHASYRSGGQVAAVMSGYPVSTDGANEKRPSSRCDAPAGRPTSSSSQRGTGLFDKELSPHEMSLMLERCGTLFQSLQNTKTFDRVWLHASGGAVPAKLLSVATFRQSIDALGL</sequence>
<dbReference type="EMBL" id="CYKH01002042">
    <property type="protein sequence ID" value="CUG92446.1"/>
    <property type="molecule type" value="Genomic_DNA"/>
</dbReference>
<evidence type="ECO:0000313" key="2">
    <source>
        <dbReference type="EMBL" id="CUG92446.1"/>
    </source>
</evidence>
<dbReference type="Proteomes" id="UP000051952">
    <property type="component" value="Unassembled WGS sequence"/>
</dbReference>
<reference evidence="3" key="1">
    <citation type="submission" date="2015-09" db="EMBL/GenBank/DDBJ databases">
        <authorList>
            <consortium name="Pathogen Informatics"/>
        </authorList>
    </citation>
    <scope>NUCLEOTIDE SEQUENCE [LARGE SCALE GENOMIC DNA]</scope>
    <source>
        <strain evidence="3">Lake Konstanz</strain>
    </source>
</reference>